<protein>
    <submittedName>
        <fullName evidence="1">Uncharacterized protein</fullName>
    </submittedName>
</protein>
<proteinExistence type="predicted"/>
<name>A0A0F9DBT2_9ZZZZ</name>
<dbReference type="AlphaFoldDB" id="A0A0F9DBT2"/>
<reference evidence="1" key="1">
    <citation type="journal article" date="2015" name="Nature">
        <title>Complex archaea that bridge the gap between prokaryotes and eukaryotes.</title>
        <authorList>
            <person name="Spang A."/>
            <person name="Saw J.H."/>
            <person name="Jorgensen S.L."/>
            <person name="Zaremba-Niedzwiedzka K."/>
            <person name="Martijn J."/>
            <person name="Lind A.E."/>
            <person name="van Eijk R."/>
            <person name="Schleper C."/>
            <person name="Guy L."/>
            <person name="Ettema T.J."/>
        </authorList>
    </citation>
    <scope>NUCLEOTIDE SEQUENCE</scope>
</reference>
<organism evidence="1">
    <name type="scientific">marine sediment metagenome</name>
    <dbReference type="NCBI Taxonomy" id="412755"/>
    <lineage>
        <taxon>unclassified sequences</taxon>
        <taxon>metagenomes</taxon>
        <taxon>ecological metagenomes</taxon>
    </lineage>
</organism>
<accession>A0A0F9DBT2</accession>
<evidence type="ECO:0000313" key="1">
    <source>
        <dbReference type="EMBL" id="KKL51171.1"/>
    </source>
</evidence>
<gene>
    <name evidence="1" type="ORF">LCGC14_2298160</name>
</gene>
<comment type="caution">
    <text evidence="1">The sequence shown here is derived from an EMBL/GenBank/DDBJ whole genome shotgun (WGS) entry which is preliminary data.</text>
</comment>
<dbReference type="EMBL" id="LAZR01032339">
    <property type="protein sequence ID" value="KKL51171.1"/>
    <property type="molecule type" value="Genomic_DNA"/>
</dbReference>
<sequence>MTQEIATIVRWKNGNVMVFDQNGDQIPEYQGRWNDVKYSIVRDMPDHVEIEGPKDWNRVFPKTPIIDTRVSK</sequence>